<dbReference type="OrthoDB" id="5397734at2759"/>
<reference evidence="2 3" key="2">
    <citation type="journal article" date="2021" name="Curr. Genet.">
        <title>Genetic response to nitrogen starvation in the aggressive Eucalyptus foliar pathogen Teratosphaeria destructans.</title>
        <authorList>
            <person name="Havenga M."/>
            <person name="Wingfield B.D."/>
            <person name="Wingfield M.J."/>
            <person name="Dreyer L.L."/>
            <person name="Roets F."/>
            <person name="Aylward J."/>
        </authorList>
    </citation>
    <scope>NUCLEOTIDE SEQUENCE [LARGE SCALE GENOMIC DNA]</scope>
    <source>
        <strain evidence="2">CMW44962</strain>
    </source>
</reference>
<dbReference type="AlphaFoldDB" id="A0A9W7W343"/>
<organism evidence="2 3">
    <name type="scientific">Teratosphaeria destructans</name>
    <dbReference type="NCBI Taxonomy" id="418781"/>
    <lineage>
        <taxon>Eukaryota</taxon>
        <taxon>Fungi</taxon>
        <taxon>Dikarya</taxon>
        <taxon>Ascomycota</taxon>
        <taxon>Pezizomycotina</taxon>
        <taxon>Dothideomycetes</taxon>
        <taxon>Dothideomycetidae</taxon>
        <taxon>Mycosphaerellales</taxon>
        <taxon>Teratosphaeriaceae</taxon>
        <taxon>Teratosphaeria</taxon>
    </lineage>
</organism>
<feature type="domain" description="DUF7587" evidence="1">
    <location>
        <begin position="222"/>
        <end position="324"/>
    </location>
</feature>
<dbReference type="Proteomes" id="UP001138500">
    <property type="component" value="Unassembled WGS sequence"/>
</dbReference>
<evidence type="ECO:0000313" key="2">
    <source>
        <dbReference type="EMBL" id="KAH9828522.1"/>
    </source>
</evidence>
<proteinExistence type="predicted"/>
<comment type="caution">
    <text evidence="2">The sequence shown here is derived from an EMBL/GenBank/DDBJ whole genome shotgun (WGS) entry which is preliminary data.</text>
</comment>
<sequence length="347" mass="39213">MVFAQVTGQYSNYWLIVTFIMPVTAVTSKSNASPGKGKLRWTSDMRSALLLLNDELNDLHLTHEELAALFNNIFKRETVRDGVQNGMTYRALARQYNDRDSTVPGARGRWAQALTPARADLARQRRFIQVVRAFVSRHAIDGRLDISELQRSLPITIGSTAAETETAVVTPSSERLKRRTTSARQQYRRQNGTVINASAKQIAKSQLPLMPVPDYVARPPVTLLFRFWDHLSAGVNSNEGFIAGRFVRSEIVPTNPRTEIDHLLSDIEIHINRDSPHHSRGRKIASPFISASNFLAISLRLALKSREDGARQFRVTVRMLQSWQIVYTNIQKVIDAERLDPRQILCG</sequence>
<evidence type="ECO:0000259" key="1">
    <source>
        <dbReference type="Pfam" id="PF24494"/>
    </source>
</evidence>
<gene>
    <name evidence="2" type="ORF">Tdes44962_MAKER09267</name>
</gene>
<dbReference type="EMBL" id="RIBY02001534">
    <property type="protein sequence ID" value="KAH9828522.1"/>
    <property type="molecule type" value="Genomic_DNA"/>
</dbReference>
<accession>A0A9W7W343</accession>
<keyword evidence="3" id="KW-1185">Reference proteome</keyword>
<evidence type="ECO:0000313" key="3">
    <source>
        <dbReference type="Proteomes" id="UP001138500"/>
    </source>
</evidence>
<protein>
    <recommendedName>
        <fullName evidence="1">DUF7587 domain-containing protein</fullName>
    </recommendedName>
</protein>
<dbReference type="InterPro" id="IPR056009">
    <property type="entry name" value="DUF7587"/>
</dbReference>
<reference evidence="2 3" key="1">
    <citation type="journal article" date="2018" name="IMA Fungus">
        <title>IMA Genome-F 10: Nine draft genome sequences of Claviceps purpurea s.lat., including C. arundinis, C. humidiphila, and C. cf. spartinae, pseudomolecules for the pitch canker pathogen Fusarium circinatum, draft genome of Davidsoniella eucalypti, Grosmannia galeiformis, Quambalaria eucalypti, and Teratosphaeria destructans.</title>
        <authorList>
            <person name="Wingfield B.D."/>
            <person name="Liu M."/>
            <person name="Nguyen H.D."/>
            <person name="Lane F.A."/>
            <person name="Morgan S.W."/>
            <person name="De Vos L."/>
            <person name="Wilken P.M."/>
            <person name="Duong T.A."/>
            <person name="Aylward J."/>
            <person name="Coetzee M.P."/>
            <person name="Dadej K."/>
            <person name="De Beer Z.W."/>
            <person name="Findlay W."/>
            <person name="Havenga M."/>
            <person name="Kolarik M."/>
            <person name="Menzies J.G."/>
            <person name="Naidoo K."/>
            <person name="Pochopski O."/>
            <person name="Shoukouhi P."/>
            <person name="Santana Q.C."/>
            <person name="Seifert K.A."/>
            <person name="Soal N."/>
            <person name="Steenkamp E.T."/>
            <person name="Tatham C.T."/>
            <person name="van der Nest M.A."/>
            <person name="Wingfield M.J."/>
        </authorList>
    </citation>
    <scope>NUCLEOTIDE SEQUENCE [LARGE SCALE GENOMIC DNA]</scope>
    <source>
        <strain evidence="2">CMW44962</strain>
    </source>
</reference>
<dbReference type="Pfam" id="PF24494">
    <property type="entry name" value="DUF7587"/>
    <property type="match status" value="1"/>
</dbReference>
<name>A0A9W7W343_9PEZI</name>